<evidence type="ECO:0000313" key="2">
    <source>
        <dbReference type="EMBL" id="GIE48142.1"/>
    </source>
</evidence>
<dbReference type="RefSeq" id="WP_203766555.1">
    <property type="nucleotide sequence ID" value="NZ_BAAAYJ010000104.1"/>
</dbReference>
<dbReference type="EMBL" id="BOMQ01000020">
    <property type="protein sequence ID" value="GIE48142.1"/>
    <property type="molecule type" value="Genomic_DNA"/>
</dbReference>
<proteinExistence type="predicted"/>
<evidence type="ECO:0000313" key="3">
    <source>
        <dbReference type="Proteomes" id="UP000647172"/>
    </source>
</evidence>
<evidence type="ECO:0000256" key="1">
    <source>
        <dbReference type="SAM" id="SignalP"/>
    </source>
</evidence>
<keyword evidence="1" id="KW-0732">Signal</keyword>
<comment type="caution">
    <text evidence="2">The sequence shown here is derived from an EMBL/GenBank/DDBJ whole genome shotgun (WGS) entry which is preliminary data.</text>
</comment>
<accession>A0A919MKW7</accession>
<gene>
    <name evidence="2" type="ORF">Ani05nite_16760</name>
</gene>
<feature type="chain" id="PRO_5037862879" evidence="1">
    <location>
        <begin position="26"/>
        <end position="112"/>
    </location>
</feature>
<dbReference type="Proteomes" id="UP000647172">
    <property type="component" value="Unassembled WGS sequence"/>
</dbReference>
<keyword evidence="3" id="KW-1185">Reference proteome</keyword>
<organism evidence="2 3">
    <name type="scientific">Actinoplanes nipponensis</name>
    <dbReference type="NCBI Taxonomy" id="135950"/>
    <lineage>
        <taxon>Bacteria</taxon>
        <taxon>Bacillati</taxon>
        <taxon>Actinomycetota</taxon>
        <taxon>Actinomycetes</taxon>
        <taxon>Micromonosporales</taxon>
        <taxon>Micromonosporaceae</taxon>
        <taxon>Actinoplanes</taxon>
    </lineage>
</organism>
<protein>
    <submittedName>
        <fullName evidence="2">Uncharacterized protein</fullName>
    </submittedName>
</protein>
<feature type="signal peptide" evidence="1">
    <location>
        <begin position="1"/>
        <end position="25"/>
    </location>
</feature>
<reference evidence="2" key="1">
    <citation type="submission" date="2021-01" db="EMBL/GenBank/DDBJ databases">
        <title>Whole genome shotgun sequence of Actinoplanes nipponensis NBRC 14063.</title>
        <authorList>
            <person name="Komaki H."/>
            <person name="Tamura T."/>
        </authorList>
    </citation>
    <scope>NUCLEOTIDE SEQUENCE</scope>
    <source>
        <strain evidence="2">NBRC 14063</strain>
    </source>
</reference>
<name>A0A919MKW7_9ACTN</name>
<dbReference type="AlphaFoldDB" id="A0A919MKW7"/>
<sequence>MGKTWFAAAMLAGAWALATPVPAQAVTASITGSYAFDWSYGHKVTSCDSKGDSKPVRAEYYMNNGGTTAVENYGGNGTCADSAYESSLVNRIAACRGEWYGWSCGNTVRTGY</sequence>